<comment type="caution">
    <text evidence="3">The sequence shown here is derived from an EMBL/GenBank/DDBJ whole genome shotgun (WGS) entry which is preliminary data.</text>
</comment>
<evidence type="ECO:0000256" key="1">
    <source>
        <dbReference type="ARBA" id="ARBA00022723"/>
    </source>
</evidence>
<proteinExistence type="predicted"/>
<protein>
    <submittedName>
        <fullName evidence="3">Ribulose-phosphate 3-epimerase</fullName>
    </submittedName>
</protein>
<dbReference type="Proteomes" id="UP000034224">
    <property type="component" value="Unassembled WGS sequence"/>
</dbReference>
<dbReference type="AlphaFoldDB" id="A0A0G1W7T7"/>
<dbReference type="SUPFAM" id="SSF51366">
    <property type="entry name" value="Ribulose-phoshate binding barrel"/>
    <property type="match status" value="1"/>
</dbReference>
<dbReference type="GO" id="GO:0046872">
    <property type="term" value="F:metal ion binding"/>
    <property type="evidence" value="ECO:0007669"/>
    <property type="project" value="UniProtKB-KW"/>
</dbReference>
<evidence type="ECO:0000256" key="2">
    <source>
        <dbReference type="ARBA" id="ARBA00023235"/>
    </source>
</evidence>
<dbReference type="InterPro" id="IPR013785">
    <property type="entry name" value="Aldolase_TIM"/>
</dbReference>
<keyword evidence="2" id="KW-0413">Isomerase</keyword>
<reference evidence="3 4" key="1">
    <citation type="journal article" date="2015" name="Nature">
        <title>rRNA introns, odd ribosomes, and small enigmatic genomes across a large radiation of phyla.</title>
        <authorList>
            <person name="Brown C.T."/>
            <person name="Hug L.A."/>
            <person name="Thomas B.C."/>
            <person name="Sharon I."/>
            <person name="Castelle C.J."/>
            <person name="Singh A."/>
            <person name="Wilkins M.J."/>
            <person name="Williams K.H."/>
            <person name="Banfield J.F."/>
        </authorList>
    </citation>
    <scope>NUCLEOTIDE SEQUENCE [LARGE SCALE GENOMIC DNA]</scope>
</reference>
<dbReference type="PANTHER" id="PTHR11749">
    <property type="entry name" value="RIBULOSE-5-PHOSPHATE-3-EPIMERASE"/>
    <property type="match status" value="1"/>
</dbReference>
<dbReference type="InterPro" id="IPR011060">
    <property type="entry name" value="RibuloseP-bd_barrel"/>
</dbReference>
<sequence length="212" mass="23756">MQIIPSINETDFEEIRRKIGLAASFAEWVHFDVSDGEFTDFKNWNEPEKLLELSDELSGIRCEVHLMVAEPQAEVERWLSAGAARIIVHAEMVEDGWPMVIDKMDNFGAELGIAVNPETPLEILKPYLKAVPFIQLLAVKPGPSGQKFNETILSKIRIVKRENPETRVEIDGGINLETAKLAKKAGADILVSGSYIWQSPEPEKAYEALKEI</sequence>
<dbReference type="Pfam" id="PF00834">
    <property type="entry name" value="Ribul_P_3_epim"/>
    <property type="match status" value="1"/>
</dbReference>
<dbReference type="EMBL" id="LCQK01000003">
    <property type="protein sequence ID" value="KKW14836.1"/>
    <property type="molecule type" value="Genomic_DNA"/>
</dbReference>
<dbReference type="PATRIC" id="fig|1618665.3.peg.577"/>
<dbReference type="InterPro" id="IPR000056">
    <property type="entry name" value="Ribul_P_3_epim-like"/>
</dbReference>
<organism evidence="3 4">
    <name type="scientific">Candidatus Jorgensenbacteria bacterium GW2011_GWB1_50_10</name>
    <dbReference type="NCBI Taxonomy" id="1618665"/>
    <lineage>
        <taxon>Bacteria</taxon>
        <taxon>Candidatus Joergenseniibacteriota</taxon>
    </lineage>
</organism>
<dbReference type="STRING" id="1618665.UY55_C0003G0052"/>
<dbReference type="GO" id="GO:0016857">
    <property type="term" value="F:racemase and epimerase activity, acting on carbohydrates and derivatives"/>
    <property type="evidence" value="ECO:0007669"/>
    <property type="project" value="InterPro"/>
</dbReference>
<accession>A0A0G1W7T7</accession>
<keyword evidence="1" id="KW-0479">Metal-binding</keyword>
<dbReference type="GO" id="GO:0005975">
    <property type="term" value="P:carbohydrate metabolic process"/>
    <property type="evidence" value="ECO:0007669"/>
    <property type="project" value="InterPro"/>
</dbReference>
<dbReference type="Gene3D" id="3.20.20.70">
    <property type="entry name" value="Aldolase class I"/>
    <property type="match status" value="1"/>
</dbReference>
<gene>
    <name evidence="3" type="ORF">UY55_C0003G0052</name>
</gene>
<evidence type="ECO:0000313" key="3">
    <source>
        <dbReference type="EMBL" id="KKW14836.1"/>
    </source>
</evidence>
<name>A0A0G1W7T7_9BACT</name>
<evidence type="ECO:0000313" key="4">
    <source>
        <dbReference type="Proteomes" id="UP000034224"/>
    </source>
</evidence>